<dbReference type="InterPro" id="IPR043136">
    <property type="entry name" value="B30.2/SPRY_sf"/>
</dbReference>
<protein>
    <recommendedName>
        <fullName evidence="4">B30.2/SPRY domain-containing protein</fullName>
    </recommendedName>
</protein>
<keyword evidence="6" id="KW-1185">Reference proteome</keyword>
<dbReference type="InterPro" id="IPR003877">
    <property type="entry name" value="SPRY_dom"/>
</dbReference>
<evidence type="ECO:0000259" key="4">
    <source>
        <dbReference type="PROSITE" id="PS50188"/>
    </source>
</evidence>
<evidence type="ECO:0000313" key="6">
    <source>
        <dbReference type="Proteomes" id="UP000481153"/>
    </source>
</evidence>
<comment type="caution">
    <text evidence="5">The sequence shown here is derived from an EMBL/GenBank/DDBJ whole genome shotgun (WGS) entry which is preliminary data.</text>
</comment>
<dbReference type="Gene3D" id="2.60.120.920">
    <property type="match status" value="1"/>
</dbReference>
<dbReference type="SUPFAM" id="SSF49899">
    <property type="entry name" value="Concanavalin A-like lectins/glucanases"/>
    <property type="match status" value="1"/>
</dbReference>
<sequence>MKEEATPVKRQRLEEPKKDESTAPATPPVPEESKKAVRWVEKGPLLVLGEDGLTVSGTKGYCMARTNASVKNGMYYYEIKLLPSTEPYHVRFGWGMKKADINAPVGFDEYSYAYRDIGGVTVHRSKRSEDYGESFVVGDVVGAMICVNWEENASKPTPEATPQTLPGRFVPPSLVKQTSDNAPTPLRIDKASYIRFFVNGKDQGVAFEAMPFGEYYPMVSIYGGGSITANFGPTFAYPPPSDAKPVPPDVN</sequence>
<dbReference type="PANTHER" id="PTHR10598">
    <property type="entry name" value="SET1/ASH2 HISTONE METHYLTRANSFERASE COMPLEX SUBUNIT ASH2"/>
    <property type="match status" value="1"/>
</dbReference>
<dbReference type="Pfam" id="PF00622">
    <property type="entry name" value="SPRY"/>
    <property type="match status" value="1"/>
</dbReference>
<evidence type="ECO:0000256" key="1">
    <source>
        <dbReference type="ARBA" id="ARBA00004123"/>
    </source>
</evidence>
<name>A0A6G0XYB3_9STRA</name>
<dbReference type="InterPro" id="IPR013320">
    <property type="entry name" value="ConA-like_dom_sf"/>
</dbReference>
<dbReference type="InterPro" id="IPR037353">
    <property type="entry name" value="ASH2"/>
</dbReference>
<feature type="compositionally biased region" description="Basic and acidic residues" evidence="3">
    <location>
        <begin position="1"/>
        <end position="21"/>
    </location>
</feature>
<dbReference type="PROSITE" id="PS50188">
    <property type="entry name" value="B302_SPRY"/>
    <property type="match status" value="1"/>
</dbReference>
<dbReference type="SMART" id="SM00449">
    <property type="entry name" value="SPRY"/>
    <property type="match status" value="1"/>
</dbReference>
<feature type="region of interest" description="Disordered" evidence="3">
    <location>
        <begin position="1"/>
        <end position="35"/>
    </location>
</feature>
<evidence type="ECO:0000256" key="3">
    <source>
        <dbReference type="SAM" id="MobiDB-lite"/>
    </source>
</evidence>
<reference evidence="5 6" key="1">
    <citation type="submission" date="2019-07" db="EMBL/GenBank/DDBJ databases">
        <title>Genomics analysis of Aphanomyces spp. identifies a new class of oomycete effector associated with host adaptation.</title>
        <authorList>
            <person name="Gaulin E."/>
        </authorList>
    </citation>
    <scope>NUCLEOTIDE SEQUENCE [LARGE SCALE GENOMIC DNA]</scope>
    <source>
        <strain evidence="5 6">ATCC 201684</strain>
    </source>
</reference>
<dbReference type="VEuPathDB" id="FungiDB:AeMF1_011484"/>
<gene>
    <name evidence="5" type="ORF">Ae201684_000065</name>
</gene>
<dbReference type="AlphaFoldDB" id="A0A6G0XYB3"/>
<accession>A0A6G0XYB3</accession>
<organism evidence="5 6">
    <name type="scientific">Aphanomyces euteiches</name>
    <dbReference type="NCBI Taxonomy" id="100861"/>
    <lineage>
        <taxon>Eukaryota</taxon>
        <taxon>Sar</taxon>
        <taxon>Stramenopiles</taxon>
        <taxon>Oomycota</taxon>
        <taxon>Saprolegniomycetes</taxon>
        <taxon>Saprolegniales</taxon>
        <taxon>Verrucalvaceae</taxon>
        <taxon>Aphanomyces</taxon>
    </lineage>
</organism>
<proteinExistence type="predicted"/>
<dbReference type="GO" id="GO:0000976">
    <property type="term" value="F:transcription cis-regulatory region binding"/>
    <property type="evidence" value="ECO:0007669"/>
    <property type="project" value="TreeGrafter"/>
</dbReference>
<dbReference type="InterPro" id="IPR001870">
    <property type="entry name" value="B30.2/SPRY"/>
</dbReference>
<dbReference type="EMBL" id="VJMJ01000001">
    <property type="protein sequence ID" value="KAF0745612.1"/>
    <property type="molecule type" value="Genomic_DNA"/>
</dbReference>
<comment type="subcellular location">
    <subcellularLocation>
        <location evidence="1">Nucleus</location>
    </subcellularLocation>
</comment>
<evidence type="ECO:0000313" key="5">
    <source>
        <dbReference type="EMBL" id="KAF0745612.1"/>
    </source>
</evidence>
<dbReference type="PANTHER" id="PTHR10598:SF0">
    <property type="entry name" value="SET1_ASH2 HISTONE METHYLTRANSFERASE COMPLEX SUBUNIT ASH2"/>
    <property type="match status" value="1"/>
</dbReference>
<dbReference type="Proteomes" id="UP000481153">
    <property type="component" value="Unassembled WGS sequence"/>
</dbReference>
<keyword evidence="2" id="KW-0539">Nucleus</keyword>
<dbReference type="GO" id="GO:0048188">
    <property type="term" value="C:Set1C/COMPASS complex"/>
    <property type="evidence" value="ECO:0007669"/>
    <property type="project" value="InterPro"/>
</dbReference>
<feature type="domain" description="B30.2/SPRY" evidence="4">
    <location>
        <begin position="15"/>
        <end position="236"/>
    </location>
</feature>
<dbReference type="CDD" id="cd12872">
    <property type="entry name" value="SPRY_Ash2"/>
    <property type="match status" value="1"/>
</dbReference>
<evidence type="ECO:0000256" key="2">
    <source>
        <dbReference type="ARBA" id="ARBA00023242"/>
    </source>
</evidence>